<dbReference type="Proteomes" id="UP000470875">
    <property type="component" value="Unassembled WGS sequence"/>
</dbReference>
<evidence type="ECO:0000256" key="5">
    <source>
        <dbReference type="ARBA" id="ARBA00023136"/>
    </source>
</evidence>
<dbReference type="InterPro" id="IPR010227">
    <property type="entry name" value="NADH_Q_OxRdtase_chainM/4"/>
</dbReference>
<comment type="subcellular location">
    <subcellularLocation>
        <location evidence="1">Endomembrane system</location>
        <topology evidence="1">Multi-pass membrane protein</topology>
    </subcellularLocation>
    <subcellularLocation>
        <location evidence="6">Membrane</location>
        <topology evidence="6">Multi-pass membrane protein</topology>
    </subcellularLocation>
</comment>
<dbReference type="GO" id="GO:0048039">
    <property type="term" value="F:ubiquinone binding"/>
    <property type="evidence" value="ECO:0007669"/>
    <property type="project" value="TreeGrafter"/>
</dbReference>
<dbReference type="GO" id="GO:0008137">
    <property type="term" value="F:NADH dehydrogenase (ubiquinone) activity"/>
    <property type="evidence" value="ECO:0007669"/>
    <property type="project" value="InterPro"/>
</dbReference>
<evidence type="ECO:0000313" key="9">
    <source>
        <dbReference type="EMBL" id="MSS83345.1"/>
    </source>
</evidence>
<feature type="transmembrane region" description="Helical" evidence="7">
    <location>
        <begin position="79"/>
        <end position="106"/>
    </location>
</feature>
<feature type="transmembrane region" description="Helical" evidence="7">
    <location>
        <begin position="118"/>
        <end position="136"/>
    </location>
</feature>
<dbReference type="PANTHER" id="PTHR43507">
    <property type="entry name" value="NADH-UBIQUINONE OXIDOREDUCTASE CHAIN 4"/>
    <property type="match status" value="1"/>
</dbReference>
<feature type="transmembrane region" description="Helical" evidence="7">
    <location>
        <begin position="381"/>
        <end position="403"/>
    </location>
</feature>
<feature type="transmembrane region" description="Helical" evidence="7">
    <location>
        <begin position="173"/>
        <end position="195"/>
    </location>
</feature>
<keyword evidence="4 7" id="KW-1133">Transmembrane helix</keyword>
<reference evidence="9 10" key="1">
    <citation type="submission" date="2019-08" db="EMBL/GenBank/DDBJ databases">
        <title>In-depth cultivation of the pig gut microbiome towards novel bacterial diversity and tailored functional studies.</title>
        <authorList>
            <person name="Wylensek D."/>
            <person name="Hitch T.C.A."/>
            <person name="Clavel T."/>
        </authorList>
    </citation>
    <scope>NUCLEOTIDE SEQUENCE [LARGE SCALE GENOMIC DNA]</scope>
    <source>
        <strain evidence="9 10">WB03_NA08</strain>
    </source>
</reference>
<evidence type="ECO:0000256" key="1">
    <source>
        <dbReference type="ARBA" id="ARBA00004127"/>
    </source>
</evidence>
<dbReference type="GO" id="GO:0042773">
    <property type="term" value="P:ATP synthesis coupled electron transport"/>
    <property type="evidence" value="ECO:0007669"/>
    <property type="project" value="InterPro"/>
</dbReference>
<feature type="transmembrane region" description="Helical" evidence="7">
    <location>
        <begin position="342"/>
        <end position="361"/>
    </location>
</feature>
<evidence type="ECO:0000256" key="3">
    <source>
        <dbReference type="ARBA" id="ARBA00022692"/>
    </source>
</evidence>
<dbReference type="InterPro" id="IPR001750">
    <property type="entry name" value="ND/Mrp_TM"/>
</dbReference>
<feature type="transmembrane region" description="Helical" evidence="7">
    <location>
        <begin position="12"/>
        <end position="31"/>
    </location>
</feature>
<dbReference type="GO" id="GO:0012505">
    <property type="term" value="C:endomembrane system"/>
    <property type="evidence" value="ECO:0007669"/>
    <property type="project" value="UniProtKB-SubCell"/>
</dbReference>
<evidence type="ECO:0000256" key="7">
    <source>
        <dbReference type="SAM" id="Phobius"/>
    </source>
</evidence>
<feature type="transmembrane region" description="Helical" evidence="7">
    <location>
        <begin position="142"/>
        <end position="161"/>
    </location>
</feature>
<dbReference type="PANTHER" id="PTHR43507:SF1">
    <property type="entry name" value="NADH-UBIQUINONE OXIDOREDUCTASE CHAIN 4"/>
    <property type="match status" value="1"/>
</dbReference>
<evidence type="ECO:0000256" key="4">
    <source>
        <dbReference type="ARBA" id="ARBA00022989"/>
    </source>
</evidence>
<proteinExistence type="inferred from homology"/>
<comment type="caution">
    <text evidence="9">The sequence shown here is derived from an EMBL/GenBank/DDBJ whole genome shotgun (WGS) entry which is preliminary data.</text>
</comment>
<evidence type="ECO:0000313" key="10">
    <source>
        <dbReference type="Proteomes" id="UP000470875"/>
    </source>
</evidence>
<accession>A0A6N7W231</accession>
<dbReference type="AlphaFoldDB" id="A0A6N7W231"/>
<feature type="transmembrane region" description="Helical" evidence="7">
    <location>
        <begin position="415"/>
        <end position="436"/>
    </location>
</feature>
<dbReference type="GO" id="GO:0015990">
    <property type="term" value="P:electron transport coupled proton transport"/>
    <property type="evidence" value="ECO:0007669"/>
    <property type="project" value="TreeGrafter"/>
</dbReference>
<dbReference type="GO" id="GO:0016020">
    <property type="term" value="C:membrane"/>
    <property type="evidence" value="ECO:0007669"/>
    <property type="project" value="UniProtKB-SubCell"/>
</dbReference>
<feature type="domain" description="NADH:quinone oxidoreductase/Mrp antiporter transmembrane" evidence="8">
    <location>
        <begin position="135"/>
        <end position="429"/>
    </location>
</feature>
<feature type="transmembrane region" description="Helical" evidence="7">
    <location>
        <begin position="283"/>
        <end position="302"/>
    </location>
</feature>
<sequence length="506" mass="53658">MVPMWTDIPWLTIMVAIPALTALLLAVFPALRAHGRTVAVIVAVVELVLAIVVAFNFDWAAAGSFQFVQAWEWIPGLGISWALGVNALGLVMILLAAVLVPLVLIATPQGDARREGGYAAWILLLYAFIVLIFSAYDVVLFYIAFEAMLIPLYFMIAGYGLGSRSREAGMKLLIYSLLGGLVMLGGLVTILGNFAGTENLFRYDTLSQVLPGASTGIQMAVFITFFIAFAIKAPMVPVHTWLPDAAAEARPGTSVLLVGILDKIGTFGMIILCLNFVPGAASQARWTIVILAVVSILWGGFAANGQKDLLRLVSFTSVSHFGFMVLGIFIGTDIAMTGAMFYMVAHGLSIAGLFLISGFLIERGDTQEIAGYGGWQRVTPVLAGTWLVAGLASIALPGLSGFVPEYLVLMGTWKASIPVALFAVLGVVLAAMYILLPYQRIFTGPKPDIDVPDLTISQKTVVTPLIAGMLILGIWSAPLVGALQGVTEATPSALSDISASTNEGGN</sequence>
<dbReference type="PRINTS" id="PR01437">
    <property type="entry name" value="NUOXDRDTASE4"/>
</dbReference>
<feature type="transmembrane region" description="Helical" evidence="7">
    <location>
        <begin position="215"/>
        <end position="234"/>
    </location>
</feature>
<feature type="transmembrane region" description="Helical" evidence="7">
    <location>
        <begin position="309"/>
        <end position="330"/>
    </location>
</feature>
<evidence type="ECO:0000256" key="6">
    <source>
        <dbReference type="RuleBase" id="RU000320"/>
    </source>
</evidence>
<dbReference type="InterPro" id="IPR003918">
    <property type="entry name" value="NADH_UbQ_OxRdtase"/>
</dbReference>
<keyword evidence="3 6" id="KW-0812">Transmembrane</keyword>
<keyword evidence="5 7" id="KW-0472">Membrane</keyword>
<gene>
    <name evidence="9" type="ORF">FYJ24_00895</name>
</gene>
<name>A0A6N7W231_9ACTO</name>
<protein>
    <submittedName>
        <fullName evidence="9">NADH-quinone oxidoreductase subunit M</fullName>
    </submittedName>
</protein>
<dbReference type="GO" id="GO:0003954">
    <property type="term" value="F:NADH dehydrogenase activity"/>
    <property type="evidence" value="ECO:0007669"/>
    <property type="project" value="TreeGrafter"/>
</dbReference>
<dbReference type="Pfam" id="PF00361">
    <property type="entry name" value="Proton_antipo_M"/>
    <property type="match status" value="1"/>
</dbReference>
<evidence type="ECO:0000256" key="2">
    <source>
        <dbReference type="ARBA" id="ARBA00009025"/>
    </source>
</evidence>
<dbReference type="RefSeq" id="WP_154542691.1">
    <property type="nucleotide sequence ID" value="NZ_VULO01000001.1"/>
</dbReference>
<feature type="transmembrane region" description="Helical" evidence="7">
    <location>
        <begin position="255"/>
        <end position="277"/>
    </location>
</feature>
<feature type="transmembrane region" description="Helical" evidence="7">
    <location>
        <begin position="38"/>
        <end position="59"/>
    </location>
</feature>
<keyword evidence="10" id="KW-1185">Reference proteome</keyword>
<dbReference type="NCBIfam" id="TIGR01972">
    <property type="entry name" value="NDH_I_M"/>
    <property type="match status" value="1"/>
</dbReference>
<comment type="similarity">
    <text evidence="2">Belongs to the complex I subunit 4 family.</text>
</comment>
<dbReference type="EMBL" id="VULO01000001">
    <property type="protein sequence ID" value="MSS83345.1"/>
    <property type="molecule type" value="Genomic_DNA"/>
</dbReference>
<evidence type="ECO:0000259" key="8">
    <source>
        <dbReference type="Pfam" id="PF00361"/>
    </source>
</evidence>
<organism evidence="9 10">
    <name type="scientific">Scrofimicrobium canadense</name>
    <dbReference type="NCBI Taxonomy" id="2652290"/>
    <lineage>
        <taxon>Bacteria</taxon>
        <taxon>Bacillati</taxon>
        <taxon>Actinomycetota</taxon>
        <taxon>Actinomycetes</taxon>
        <taxon>Actinomycetales</taxon>
        <taxon>Actinomycetaceae</taxon>
        <taxon>Scrofimicrobium</taxon>
    </lineage>
</organism>